<sequence length="50" mass="5611">MISGKNAKVRLVICPKCRQILPELPDVPVYECGVCHTRLQGTSYKICTTF</sequence>
<dbReference type="PANTHER" id="PTHR31105:SF38">
    <property type="entry name" value="PROTEIN ENHANCED DISEASE RESISTANCE 4"/>
    <property type="match status" value="1"/>
</dbReference>
<name>A0A2P2JUC9_RHIMU</name>
<reference evidence="2" key="1">
    <citation type="submission" date="2018-02" db="EMBL/GenBank/DDBJ databases">
        <title>Rhizophora mucronata_Transcriptome.</title>
        <authorList>
            <person name="Meera S.P."/>
            <person name="Sreeshan A."/>
            <person name="Augustine A."/>
        </authorList>
    </citation>
    <scope>NUCLEOTIDE SEQUENCE</scope>
    <source>
        <tissue evidence="2">Leaf</tissue>
    </source>
</reference>
<accession>A0A2P2JUC9</accession>
<dbReference type="AlphaFoldDB" id="A0A2P2JUC9"/>
<dbReference type="GO" id="GO:1900150">
    <property type="term" value="P:regulation of defense response to fungus"/>
    <property type="evidence" value="ECO:0007669"/>
    <property type="project" value="InterPro"/>
</dbReference>
<dbReference type="EMBL" id="GGEC01016576">
    <property type="protein sequence ID" value="MBW97059.1"/>
    <property type="molecule type" value="Transcribed_RNA"/>
</dbReference>
<dbReference type="InterPro" id="IPR055126">
    <property type="entry name" value="EDR4-like_N"/>
</dbReference>
<feature type="domain" description="Enhanced disease resistance 4-like N-terminal" evidence="1">
    <location>
        <begin position="8"/>
        <end position="40"/>
    </location>
</feature>
<evidence type="ECO:0000313" key="2">
    <source>
        <dbReference type="EMBL" id="MBW97059.1"/>
    </source>
</evidence>
<dbReference type="Pfam" id="PF22910">
    <property type="entry name" value="EDR4-like_1st"/>
    <property type="match status" value="1"/>
</dbReference>
<dbReference type="PANTHER" id="PTHR31105">
    <property type="entry name" value="EXTRA-LARGE G-PROTEIN-LIKE"/>
    <property type="match status" value="1"/>
</dbReference>
<evidence type="ECO:0000259" key="1">
    <source>
        <dbReference type="Pfam" id="PF22910"/>
    </source>
</evidence>
<protein>
    <recommendedName>
        <fullName evidence="1">Enhanced disease resistance 4-like N-terminal domain-containing protein</fullName>
    </recommendedName>
</protein>
<dbReference type="InterPro" id="IPR040244">
    <property type="entry name" value="EDR4-like"/>
</dbReference>
<proteinExistence type="predicted"/>
<organism evidence="2">
    <name type="scientific">Rhizophora mucronata</name>
    <name type="common">Asiatic mangrove</name>
    <dbReference type="NCBI Taxonomy" id="61149"/>
    <lineage>
        <taxon>Eukaryota</taxon>
        <taxon>Viridiplantae</taxon>
        <taxon>Streptophyta</taxon>
        <taxon>Embryophyta</taxon>
        <taxon>Tracheophyta</taxon>
        <taxon>Spermatophyta</taxon>
        <taxon>Magnoliopsida</taxon>
        <taxon>eudicotyledons</taxon>
        <taxon>Gunneridae</taxon>
        <taxon>Pentapetalae</taxon>
        <taxon>rosids</taxon>
        <taxon>fabids</taxon>
        <taxon>Malpighiales</taxon>
        <taxon>Rhizophoraceae</taxon>
        <taxon>Rhizophora</taxon>
    </lineage>
</organism>